<evidence type="ECO:0000313" key="2">
    <source>
        <dbReference type="EMBL" id="KAJ7650131.1"/>
    </source>
</evidence>
<comment type="caution">
    <text evidence="2">The sequence shown here is derived from an EMBL/GenBank/DDBJ whole genome shotgun (WGS) entry which is preliminary data.</text>
</comment>
<dbReference type="Proteomes" id="UP001221142">
    <property type="component" value="Unassembled WGS sequence"/>
</dbReference>
<evidence type="ECO:0000313" key="3">
    <source>
        <dbReference type="Proteomes" id="UP001221142"/>
    </source>
</evidence>
<accession>A0AAD7CIR0</accession>
<organism evidence="2 3">
    <name type="scientific">Roridomyces roridus</name>
    <dbReference type="NCBI Taxonomy" id="1738132"/>
    <lineage>
        <taxon>Eukaryota</taxon>
        <taxon>Fungi</taxon>
        <taxon>Dikarya</taxon>
        <taxon>Basidiomycota</taxon>
        <taxon>Agaricomycotina</taxon>
        <taxon>Agaricomycetes</taxon>
        <taxon>Agaricomycetidae</taxon>
        <taxon>Agaricales</taxon>
        <taxon>Marasmiineae</taxon>
        <taxon>Mycenaceae</taxon>
        <taxon>Roridomyces</taxon>
    </lineage>
</organism>
<evidence type="ECO:0000256" key="1">
    <source>
        <dbReference type="SAM" id="MobiDB-lite"/>
    </source>
</evidence>
<gene>
    <name evidence="2" type="ORF">FB45DRAFT_887052</name>
</gene>
<proteinExistence type="predicted"/>
<dbReference type="AlphaFoldDB" id="A0AAD7CIR0"/>
<reference evidence="2" key="1">
    <citation type="submission" date="2023-03" db="EMBL/GenBank/DDBJ databases">
        <title>Massive genome expansion in bonnet fungi (Mycena s.s.) driven by repeated elements and novel gene families across ecological guilds.</title>
        <authorList>
            <consortium name="Lawrence Berkeley National Laboratory"/>
            <person name="Harder C.B."/>
            <person name="Miyauchi S."/>
            <person name="Viragh M."/>
            <person name="Kuo A."/>
            <person name="Thoen E."/>
            <person name="Andreopoulos B."/>
            <person name="Lu D."/>
            <person name="Skrede I."/>
            <person name="Drula E."/>
            <person name="Henrissat B."/>
            <person name="Morin E."/>
            <person name="Kohler A."/>
            <person name="Barry K."/>
            <person name="LaButti K."/>
            <person name="Morin E."/>
            <person name="Salamov A."/>
            <person name="Lipzen A."/>
            <person name="Mereny Z."/>
            <person name="Hegedus B."/>
            <person name="Baldrian P."/>
            <person name="Stursova M."/>
            <person name="Weitz H."/>
            <person name="Taylor A."/>
            <person name="Grigoriev I.V."/>
            <person name="Nagy L.G."/>
            <person name="Martin F."/>
            <person name="Kauserud H."/>
        </authorList>
    </citation>
    <scope>NUCLEOTIDE SEQUENCE</scope>
    <source>
        <strain evidence="2">9284</strain>
    </source>
</reference>
<dbReference type="EMBL" id="JARKIF010000001">
    <property type="protein sequence ID" value="KAJ7650131.1"/>
    <property type="molecule type" value="Genomic_DNA"/>
</dbReference>
<feature type="region of interest" description="Disordered" evidence="1">
    <location>
        <begin position="258"/>
        <end position="300"/>
    </location>
</feature>
<sequence length="300" mass="33909">MAQLYFILNAQIHLAVSRKDFGLHISGDMIAPHSWTGLVAAQDCQLGHLFFIGNQALEFCFVQYVHRLPPQMHAFSEIMKRCVLHPNVYTQLFLKTGVFALQEEPSNYETDRAASGAFVLLCAMLFTHLGPETFFFWFRNQFGPLFDTFVDVLSLYTCGGHLTREPATRKKTLPSFGLSDGPSLFRSRTLLHMLKDRWTTPTIPSYISAPDPCPVPDLPVPIFPLPDLSVPILPAPSVFASVSTLEKEHLLRSRLVARRRNNDNPNSDVRDYPPKRRPFSEVTNMRPRTVKGSNKAIPVL</sequence>
<keyword evidence="3" id="KW-1185">Reference proteome</keyword>
<name>A0AAD7CIR0_9AGAR</name>
<protein>
    <submittedName>
        <fullName evidence="2">Uncharacterized protein</fullName>
    </submittedName>
</protein>